<dbReference type="Gene3D" id="3.30.420.130">
    <property type="entry name" value="Dinitrogenase iron-molybdenum cofactor biosynthesis domain"/>
    <property type="match status" value="1"/>
</dbReference>
<dbReference type="PANTHER" id="PTHR42983:SF1">
    <property type="entry name" value="IRON-MOLYBDENUM PROTEIN"/>
    <property type="match status" value="1"/>
</dbReference>
<evidence type="ECO:0000313" key="2">
    <source>
        <dbReference type="EMBL" id="QNO47910.1"/>
    </source>
</evidence>
<accession>A0A7G9YIS6</accession>
<dbReference type="InterPro" id="IPR033913">
    <property type="entry name" value="MTH1175_dom"/>
</dbReference>
<dbReference type="PANTHER" id="PTHR42983">
    <property type="entry name" value="DINITROGENASE IRON-MOLYBDENUM COFACTOR PROTEIN-RELATED"/>
    <property type="match status" value="1"/>
</dbReference>
<dbReference type="InterPro" id="IPR036105">
    <property type="entry name" value="DiNase_FeMo-co_biosyn_sf"/>
</dbReference>
<dbReference type="AlphaFoldDB" id="A0A7G9YIS6"/>
<sequence length="120" mass="12847">MKVCIPTAGVGGIDDLVGQHFGRVPTYALVDIGTNKVEVIPNTSEHRGGVGVPPEFISKTGTHVMLCSGLGPKAVQMFEEFGIDVFVGAEGTVRDAIEAWQQGRLTEATDENACKEHRDH</sequence>
<protein>
    <recommendedName>
        <fullName evidence="1">Dinitrogenase iron-molybdenum cofactor biosynthesis domain-containing protein</fullName>
    </recommendedName>
</protein>
<reference evidence="2" key="1">
    <citation type="submission" date="2020-06" db="EMBL/GenBank/DDBJ databases">
        <title>Unique genomic features of the anaerobic methanotrophic archaea.</title>
        <authorList>
            <person name="Chadwick G.L."/>
            <person name="Skennerton C.T."/>
            <person name="Laso-Perez R."/>
            <person name="Leu A.O."/>
            <person name="Speth D.R."/>
            <person name="Yu H."/>
            <person name="Morgan-Lang C."/>
            <person name="Hatzenpichler R."/>
            <person name="Goudeau D."/>
            <person name="Malmstrom R."/>
            <person name="Brazelton W.J."/>
            <person name="Woyke T."/>
            <person name="Hallam S.J."/>
            <person name="Tyson G.W."/>
            <person name="Wegener G."/>
            <person name="Boetius A."/>
            <person name="Orphan V."/>
        </authorList>
    </citation>
    <scope>NUCLEOTIDE SEQUENCE</scope>
</reference>
<name>A0A7G9YIS6_9EURY</name>
<gene>
    <name evidence="2" type="ORF">LLFONJKP_00031</name>
</gene>
<dbReference type="Pfam" id="PF02579">
    <property type="entry name" value="Nitro_FeMo-Co"/>
    <property type="match status" value="1"/>
</dbReference>
<dbReference type="CDD" id="cd00851">
    <property type="entry name" value="MTH1175"/>
    <property type="match status" value="1"/>
</dbReference>
<feature type="domain" description="Dinitrogenase iron-molybdenum cofactor biosynthesis" evidence="1">
    <location>
        <begin position="15"/>
        <end position="102"/>
    </location>
</feature>
<dbReference type="EMBL" id="MT631282">
    <property type="protein sequence ID" value="QNO47910.1"/>
    <property type="molecule type" value="Genomic_DNA"/>
</dbReference>
<dbReference type="SUPFAM" id="SSF53146">
    <property type="entry name" value="Nitrogenase accessory factor-like"/>
    <property type="match status" value="1"/>
</dbReference>
<organism evidence="2">
    <name type="scientific">Candidatus Methanogaster sp. ANME-2c ERB4</name>
    <dbReference type="NCBI Taxonomy" id="2759911"/>
    <lineage>
        <taxon>Archaea</taxon>
        <taxon>Methanobacteriati</taxon>
        <taxon>Methanobacteriota</taxon>
        <taxon>Stenosarchaea group</taxon>
        <taxon>Methanomicrobia</taxon>
        <taxon>Methanosarcinales</taxon>
        <taxon>ANME-2 cluster</taxon>
        <taxon>Candidatus Methanogasteraceae</taxon>
        <taxon>Candidatus Methanogaster</taxon>
    </lineage>
</organism>
<dbReference type="InterPro" id="IPR003731">
    <property type="entry name" value="Di-Nase_FeMo-co_biosynth"/>
</dbReference>
<evidence type="ECO:0000259" key="1">
    <source>
        <dbReference type="Pfam" id="PF02579"/>
    </source>
</evidence>
<proteinExistence type="predicted"/>